<feature type="transmembrane region" description="Helical" evidence="3">
    <location>
        <begin position="9"/>
        <end position="32"/>
    </location>
</feature>
<feature type="active site" description="Acyl-thioester intermediate" evidence="2">
    <location>
        <position position="211"/>
    </location>
</feature>
<dbReference type="NCBIfam" id="NF033745">
    <property type="entry name" value="class_C_sortase"/>
    <property type="match status" value="1"/>
</dbReference>
<protein>
    <submittedName>
        <fullName evidence="4">Class C sortase</fullName>
    </submittedName>
</protein>
<sequence length="288" mass="33165">MNKINKRKIIFYFLFVLGLMILLYPFVSQWFYTIQSNEEIRQFNRKVSELESNDIQNRLELARAFNSTLKVSALSDPYSKKQKEEGLKAYANMLRVQEKIGYIDIPKIDERLPIYAGTSESILQKGAGHLEGTSLPVGGENTHSVITAHRGLPTAKLFTDLDKMQKGDKFYIHVLSEVFAYEVDQILTVEPTNFDPVSVQKDKDYVTLLTCTPYMINSHRLLVRGHRVPYVAAIDDGIMNDAKPKNNYKLYLIISVFFILVLILYIYKKRKEIKIINNELKSVSDVVK</sequence>
<comment type="caution">
    <text evidence="4">The sequence shown here is derived from an EMBL/GenBank/DDBJ whole genome shotgun (WGS) entry which is preliminary data.</text>
</comment>
<evidence type="ECO:0000313" key="4">
    <source>
        <dbReference type="EMBL" id="TFF64735.1"/>
    </source>
</evidence>
<dbReference type="RefSeq" id="WP_134744516.1">
    <property type="nucleotide sequence ID" value="NZ_JBFNFK010000006.1"/>
</dbReference>
<name>A0A4R9C0X2_9FIRM</name>
<feature type="transmembrane region" description="Helical" evidence="3">
    <location>
        <begin position="248"/>
        <end position="267"/>
    </location>
</feature>
<keyword evidence="3" id="KW-0812">Transmembrane</keyword>
<dbReference type="EMBL" id="SCFR01000030">
    <property type="protein sequence ID" value="TFF64735.1"/>
    <property type="molecule type" value="Genomic_DNA"/>
</dbReference>
<organism evidence="4 5">
    <name type="scientific">Helcococcus ovis</name>
    <dbReference type="NCBI Taxonomy" id="72026"/>
    <lineage>
        <taxon>Bacteria</taxon>
        <taxon>Bacillati</taxon>
        <taxon>Bacillota</taxon>
        <taxon>Tissierellia</taxon>
        <taxon>Tissierellales</taxon>
        <taxon>Peptoniphilaceae</taxon>
        <taxon>Helcococcus</taxon>
    </lineage>
</organism>
<dbReference type="InterPro" id="IPR005754">
    <property type="entry name" value="Sortase"/>
</dbReference>
<dbReference type="Pfam" id="PF04203">
    <property type="entry name" value="Sortase"/>
    <property type="match status" value="1"/>
</dbReference>
<gene>
    <name evidence="4" type="ORF">EQF91_07245</name>
</gene>
<dbReference type="InterPro" id="IPR023365">
    <property type="entry name" value="Sortase_dom-sf"/>
</dbReference>
<dbReference type="CDD" id="cd05827">
    <property type="entry name" value="Sortase_C"/>
    <property type="match status" value="1"/>
</dbReference>
<dbReference type="NCBIfam" id="TIGR01076">
    <property type="entry name" value="sortase_fam"/>
    <property type="match status" value="1"/>
</dbReference>
<keyword evidence="3" id="KW-0472">Membrane</keyword>
<feature type="active site" description="Proton donor/acceptor" evidence="2">
    <location>
        <position position="149"/>
    </location>
</feature>
<keyword evidence="3" id="KW-1133">Transmembrane helix</keyword>
<dbReference type="InterPro" id="IPR042002">
    <property type="entry name" value="Sortase_C"/>
</dbReference>
<accession>A0A4R9C0X2</accession>
<dbReference type="SUPFAM" id="SSF63817">
    <property type="entry name" value="Sortase"/>
    <property type="match status" value="1"/>
</dbReference>
<dbReference type="GO" id="GO:0016787">
    <property type="term" value="F:hydrolase activity"/>
    <property type="evidence" value="ECO:0007669"/>
    <property type="project" value="UniProtKB-KW"/>
</dbReference>
<evidence type="ECO:0000256" key="3">
    <source>
        <dbReference type="SAM" id="Phobius"/>
    </source>
</evidence>
<keyword evidence="5" id="KW-1185">Reference proteome</keyword>
<evidence type="ECO:0000313" key="5">
    <source>
        <dbReference type="Proteomes" id="UP000297454"/>
    </source>
</evidence>
<evidence type="ECO:0000256" key="1">
    <source>
        <dbReference type="ARBA" id="ARBA00022801"/>
    </source>
</evidence>
<proteinExistence type="predicted"/>
<keyword evidence="1" id="KW-0378">Hydrolase</keyword>
<evidence type="ECO:0000256" key="2">
    <source>
        <dbReference type="PIRSR" id="PIRSR605754-1"/>
    </source>
</evidence>
<reference evidence="4 5" key="1">
    <citation type="submission" date="2019-01" db="EMBL/GenBank/DDBJ databases">
        <title>Draft Genome Sequences of Helcococcus ovis Strains Isolated from the Uterus and Vagina of Dairy Cows with Metritis.</title>
        <authorList>
            <person name="Cunha F."/>
            <person name="Jeon S.J."/>
            <person name="Kutzer P."/>
            <person name="Galvao K.N."/>
        </authorList>
    </citation>
    <scope>NUCLEOTIDE SEQUENCE [LARGE SCALE GENOMIC DNA]</scope>
    <source>
        <strain evidence="4 5">KG-37</strain>
    </source>
</reference>
<dbReference type="AlphaFoldDB" id="A0A4R9C0X2"/>
<dbReference type="Gene3D" id="2.40.260.10">
    <property type="entry name" value="Sortase"/>
    <property type="match status" value="1"/>
</dbReference>
<dbReference type="Proteomes" id="UP000297454">
    <property type="component" value="Unassembled WGS sequence"/>
</dbReference>